<accession>A0A0E3WGN7</accession>
<proteinExistence type="predicted"/>
<dbReference type="KEGG" id="pri:PRIO_1445"/>
<dbReference type="EMBL" id="LN831776">
    <property type="protein sequence ID" value="CQR53578.1"/>
    <property type="molecule type" value="Genomic_DNA"/>
</dbReference>
<dbReference type="HOGENOM" id="CLU_2410510_0_0_9"/>
<evidence type="ECO:0000313" key="1">
    <source>
        <dbReference type="EMBL" id="CQR53578.1"/>
    </source>
</evidence>
<dbReference type="AlphaFoldDB" id="A0A0E3WGN7"/>
<evidence type="ECO:0000313" key="2">
    <source>
        <dbReference type="Proteomes" id="UP000033163"/>
    </source>
</evidence>
<gene>
    <name evidence="1" type="ORF">PRIO_1445</name>
</gene>
<sequence length="92" mass="11336">MNSVTVKEQTYLQFQRDLCVSRMDERYGEKIKRWNAASAHWFRGNRIRTHEQVYRIQLISKKNFDHPRFFLLFLFKHRDQNHKFGECRSAML</sequence>
<dbReference type="Proteomes" id="UP000033163">
    <property type="component" value="Chromosome I"/>
</dbReference>
<protein>
    <submittedName>
        <fullName evidence="1">Uncharacterized protein</fullName>
    </submittedName>
</protein>
<dbReference type="PATRIC" id="fig|1073571.4.peg.1510"/>
<name>A0A0E3WGN7_9BACL</name>
<organism evidence="1 2">
    <name type="scientific">Paenibacillus riograndensis SBR5</name>
    <dbReference type="NCBI Taxonomy" id="1073571"/>
    <lineage>
        <taxon>Bacteria</taxon>
        <taxon>Bacillati</taxon>
        <taxon>Bacillota</taxon>
        <taxon>Bacilli</taxon>
        <taxon>Bacillales</taxon>
        <taxon>Paenibacillaceae</taxon>
        <taxon>Paenibacillus</taxon>
        <taxon>Paenibacillus sonchi group</taxon>
    </lineage>
</organism>
<reference evidence="2" key="1">
    <citation type="submission" date="2015-03" db="EMBL/GenBank/DDBJ databases">
        <authorList>
            <person name="Wibberg D."/>
        </authorList>
    </citation>
    <scope>NUCLEOTIDE SEQUENCE [LARGE SCALE GENOMIC DNA]</scope>
</reference>